<evidence type="ECO:0000259" key="9">
    <source>
        <dbReference type="PROSITE" id="PS50042"/>
    </source>
</evidence>
<dbReference type="SUPFAM" id="SSF56281">
    <property type="entry name" value="Metallo-hydrolase/oxidoreductase"/>
    <property type="match status" value="1"/>
</dbReference>
<dbReference type="PANTHER" id="PTHR11635">
    <property type="entry name" value="CAMP-DEPENDENT PROTEIN KINASE REGULATORY CHAIN"/>
    <property type="match status" value="1"/>
</dbReference>
<name>A0A833H488_9LEPT</name>
<evidence type="ECO:0000256" key="1">
    <source>
        <dbReference type="ARBA" id="ARBA00001946"/>
    </source>
</evidence>
<protein>
    <submittedName>
        <fullName evidence="10">cAMP/cGMP-dependent 3',5'-cyclic-AMP/GMP phosphodiesterase</fullName>
    </submittedName>
</protein>
<feature type="domain" description="Cyclic nucleotide-binding" evidence="9">
    <location>
        <begin position="474"/>
        <end position="596"/>
    </location>
</feature>
<feature type="domain" description="Cyclic nucleotide-binding" evidence="9">
    <location>
        <begin position="608"/>
        <end position="723"/>
    </location>
</feature>
<keyword evidence="7" id="KW-0378">Hydrolase</keyword>
<dbReference type="FunFam" id="3.60.15.10:FF:000029">
    <property type="entry name" value="Cyclic nucleotide-binding domain protein"/>
    <property type="match status" value="1"/>
</dbReference>
<dbReference type="CDD" id="cd00038">
    <property type="entry name" value="CAP_ED"/>
    <property type="match status" value="2"/>
</dbReference>
<dbReference type="PROSITE" id="PS50042">
    <property type="entry name" value="CNMP_BINDING_3"/>
    <property type="match status" value="2"/>
</dbReference>
<sequence>MSKIILTEPYTTLPRGGYLLETSVGYIQIGSPPETIKDTMMLPRSTPFIFVLPNQFFHVSKGISVAELEFPIYYNHFLRQKKTYVVCTEEQREQFRIVLNEAIFGPEELDLKSDYANGEQSFGFPNMKAEIDYFRGNREMDDLVRFVIFKDNQVRFNNVTIVKRDDGNFEVHDSDWNKKTDLPGEVGYNIIYDTGERMPEPYQPPLLGVTCLGPSHGFDPDDNTSGFIMWINHQGVMVDPPVNSTEWLRRSNVNPKLINTVILTHCHADHDAGTFQKILEEGKITIFTTVTVMHSFIRKYHALTQIPIKELYTLFDFVPVVIGKTYIINGAAFRFNYALHSIPSLSFEFQFQDQSFIYSSDHLNDPDKFKELLDNGVLTESRYRDLLDFPWHYDIIYHEAGIPPLHTRVDYLSTLPEEVQKKITVYHISRKSMPPESHLTLAKFGIENTLYPVVKTPPHEEAYRILDALANVDIFKNFPIAKAKEFLTIADKELYKRGDVIIRKDTAGDKFFILLSGNVRVEGMEQESFEEENVTKRYGTYEYFGEASLILDTLRSADVVAETDVQALTIEKARFLSFIRGTDLMEKFEKLNQIRRTGTWETLSNSRFFRGMTSAQKTSMEILMEEEEIPGGRDLITEGSNFDDVFIIKRGEVDVLHGGRTIETLAWGDFCGEIYNFQKGFTSTLTFRTKTACQVYRISRNGMLHYIHDNPGVYMRLNYVYGK</sequence>
<dbReference type="GO" id="GO:0034236">
    <property type="term" value="F:protein kinase A catalytic subunit binding"/>
    <property type="evidence" value="ECO:0007669"/>
    <property type="project" value="TreeGrafter"/>
</dbReference>
<keyword evidence="6" id="KW-0547">Nucleotide-binding</keyword>
<evidence type="ECO:0000256" key="8">
    <source>
        <dbReference type="ARBA" id="ARBA00022842"/>
    </source>
</evidence>
<dbReference type="InterPro" id="IPR018488">
    <property type="entry name" value="cNMP-bd_CS"/>
</dbReference>
<dbReference type="Pfam" id="PF00027">
    <property type="entry name" value="cNMP_binding"/>
    <property type="match status" value="2"/>
</dbReference>
<dbReference type="EMBL" id="WBUI01000002">
    <property type="protein sequence ID" value="KAB2934684.1"/>
    <property type="molecule type" value="Genomic_DNA"/>
</dbReference>
<comment type="caution">
    <text evidence="10">The sequence shown here is derived from an EMBL/GenBank/DDBJ whole genome shotgun (WGS) entry which is preliminary data.</text>
</comment>
<reference evidence="10 11" key="1">
    <citation type="submission" date="2019-10" db="EMBL/GenBank/DDBJ databases">
        <title>Extracellular Electron Transfer in a Candidatus Methanoperedens spp. Enrichment Culture.</title>
        <authorList>
            <person name="Berger S."/>
            <person name="Rangel Shaw D."/>
            <person name="Berben T."/>
            <person name="In 'T Zandt M."/>
            <person name="Frank J."/>
            <person name="Reimann J."/>
            <person name="Jetten M.S.M."/>
            <person name="Welte C.U."/>
        </authorList>
    </citation>
    <scope>NUCLEOTIDE SEQUENCE [LARGE SCALE GENOMIC DNA]</scope>
    <source>
        <strain evidence="10">SB12</strain>
    </source>
</reference>
<dbReference type="InterPro" id="IPR000595">
    <property type="entry name" value="cNMP-bd_dom"/>
</dbReference>
<evidence type="ECO:0000256" key="7">
    <source>
        <dbReference type="ARBA" id="ARBA00022801"/>
    </source>
</evidence>
<evidence type="ECO:0000256" key="3">
    <source>
        <dbReference type="ARBA" id="ARBA00022490"/>
    </source>
</evidence>
<evidence type="ECO:0000313" key="10">
    <source>
        <dbReference type="EMBL" id="KAB2934684.1"/>
    </source>
</evidence>
<keyword evidence="8" id="KW-0460">Magnesium</keyword>
<dbReference type="InterPro" id="IPR050503">
    <property type="entry name" value="cAMP-dep_PK_reg_su-like"/>
</dbReference>
<dbReference type="Gene3D" id="2.60.120.10">
    <property type="entry name" value="Jelly Rolls"/>
    <property type="match status" value="2"/>
</dbReference>
<dbReference type="GO" id="GO:0046872">
    <property type="term" value="F:metal ion binding"/>
    <property type="evidence" value="ECO:0007669"/>
    <property type="project" value="UniProtKB-KW"/>
</dbReference>
<dbReference type="GO" id="GO:0030552">
    <property type="term" value="F:cAMP binding"/>
    <property type="evidence" value="ECO:0007669"/>
    <property type="project" value="TreeGrafter"/>
</dbReference>
<dbReference type="Pfam" id="PF23023">
    <property type="entry name" value="Anti-Pycsar_Apyc1"/>
    <property type="match status" value="1"/>
</dbReference>
<comment type="subcellular location">
    <subcellularLocation>
        <location evidence="2">Cytoplasm</location>
    </subcellularLocation>
</comment>
<keyword evidence="5" id="KW-0677">Repeat</keyword>
<gene>
    <name evidence="10" type="ORF">F9K24_02585</name>
</gene>
<comment type="cofactor">
    <cofactor evidence="1">
        <name>Mg(2+)</name>
        <dbReference type="ChEBI" id="CHEBI:18420"/>
    </cofactor>
</comment>
<evidence type="ECO:0000256" key="6">
    <source>
        <dbReference type="ARBA" id="ARBA00022741"/>
    </source>
</evidence>
<dbReference type="InterPro" id="IPR036866">
    <property type="entry name" value="RibonucZ/Hydroxyglut_hydro"/>
</dbReference>
<dbReference type="Proteomes" id="UP000460298">
    <property type="component" value="Unassembled WGS sequence"/>
</dbReference>
<keyword evidence="3" id="KW-0963">Cytoplasm</keyword>
<dbReference type="InterPro" id="IPR018490">
    <property type="entry name" value="cNMP-bd_dom_sf"/>
</dbReference>
<dbReference type="Gene3D" id="3.60.15.10">
    <property type="entry name" value="Ribonuclease Z/Hydroxyacylglutathione hydrolase-like"/>
    <property type="match status" value="1"/>
</dbReference>
<dbReference type="GO" id="GO:0005952">
    <property type="term" value="C:cAMP-dependent protein kinase complex"/>
    <property type="evidence" value="ECO:0007669"/>
    <property type="project" value="InterPro"/>
</dbReference>
<keyword evidence="4" id="KW-0479">Metal-binding</keyword>
<dbReference type="SUPFAM" id="SSF51206">
    <property type="entry name" value="cAMP-binding domain-like"/>
    <property type="match status" value="2"/>
</dbReference>
<dbReference type="SMART" id="SM00100">
    <property type="entry name" value="cNMP"/>
    <property type="match status" value="2"/>
</dbReference>
<dbReference type="PANTHER" id="PTHR11635:SF152">
    <property type="entry name" value="CAMP-DEPENDENT PROTEIN KINASE TYPE I REGULATORY SUBUNIT-RELATED"/>
    <property type="match status" value="1"/>
</dbReference>
<dbReference type="CDD" id="cd07738">
    <property type="entry name" value="DdPDE5-like_MBL-fold"/>
    <property type="match status" value="1"/>
</dbReference>
<organism evidence="10 11">
    <name type="scientific">Leptonema illini</name>
    <dbReference type="NCBI Taxonomy" id="183"/>
    <lineage>
        <taxon>Bacteria</taxon>
        <taxon>Pseudomonadati</taxon>
        <taxon>Spirochaetota</taxon>
        <taxon>Spirochaetia</taxon>
        <taxon>Leptospirales</taxon>
        <taxon>Leptospiraceae</taxon>
        <taxon>Leptonema</taxon>
    </lineage>
</organism>
<evidence type="ECO:0000256" key="5">
    <source>
        <dbReference type="ARBA" id="ARBA00022737"/>
    </source>
</evidence>
<evidence type="ECO:0000256" key="2">
    <source>
        <dbReference type="ARBA" id="ARBA00004496"/>
    </source>
</evidence>
<accession>A0A833H488</accession>
<evidence type="ECO:0000313" key="11">
    <source>
        <dbReference type="Proteomes" id="UP000460298"/>
    </source>
</evidence>
<evidence type="ECO:0000256" key="4">
    <source>
        <dbReference type="ARBA" id="ARBA00022723"/>
    </source>
</evidence>
<dbReference type="InterPro" id="IPR014710">
    <property type="entry name" value="RmlC-like_jellyroll"/>
</dbReference>
<dbReference type="GO" id="GO:0004862">
    <property type="term" value="F:cAMP-dependent protein kinase inhibitor activity"/>
    <property type="evidence" value="ECO:0007669"/>
    <property type="project" value="TreeGrafter"/>
</dbReference>
<dbReference type="GO" id="GO:0016787">
    <property type="term" value="F:hydrolase activity"/>
    <property type="evidence" value="ECO:0007669"/>
    <property type="project" value="UniProtKB-KW"/>
</dbReference>
<dbReference type="AlphaFoldDB" id="A0A833H488"/>
<proteinExistence type="predicted"/>
<dbReference type="GO" id="GO:0005829">
    <property type="term" value="C:cytosol"/>
    <property type="evidence" value="ECO:0007669"/>
    <property type="project" value="UniProtKB-ARBA"/>
</dbReference>
<dbReference type="PROSITE" id="PS00889">
    <property type="entry name" value="CNMP_BINDING_2"/>
    <property type="match status" value="1"/>
</dbReference>